<accession>A0A0R3R3L9</accession>
<dbReference type="AlphaFoldDB" id="A0A0R3R3L9"/>
<proteinExistence type="predicted"/>
<gene>
    <name evidence="1" type="ORF">BTMF_LOCUS12605</name>
</gene>
<name>A0A0R3R3L9_9BILA</name>
<keyword evidence="2" id="KW-1185">Reference proteome</keyword>
<sequence length="84" mass="9938">MFIIVVSSYTITPYYHYHNYHYFVDISTCDLLTYAIGITDFFTQNCKHIRFQVSKQKLTDNGVSYWKLLEECIQLHCNLSNLSS</sequence>
<evidence type="ECO:0000313" key="3">
    <source>
        <dbReference type="WBParaSite" id="BTMF_0001460901-mRNA-1"/>
    </source>
</evidence>
<dbReference type="Proteomes" id="UP000280834">
    <property type="component" value="Unassembled WGS sequence"/>
</dbReference>
<protein>
    <submittedName>
        <fullName evidence="1 3">Uncharacterized protein</fullName>
    </submittedName>
</protein>
<reference evidence="3" key="1">
    <citation type="submission" date="2017-02" db="UniProtKB">
        <authorList>
            <consortium name="WormBaseParasite"/>
        </authorList>
    </citation>
    <scope>IDENTIFICATION</scope>
</reference>
<dbReference type="WBParaSite" id="BTMF_0001460901-mRNA-1">
    <property type="protein sequence ID" value="BTMF_0001460901-mRNA-1"/>
    <property type="gene ID" value="BTMF_0001460901"/>
</dbReference>
<dbReference type="EMBL" id="UZAG01019307">
    <property type="protein sequence ID" value="VDO43203.1"/>
    <property type="molecule type" value="Genomic_DNA"/>
</dbReference>
<organism evidence="3">
    <name type="scientific">Brugia timori</name>
    <dbReference type="NCBI Taxonomy" id="42155"/>
    <lineage>
        <taxon>Eukaryota</taxon>
        <taxon>Metazoa</taxon>
        <taxon>Ecdysozoa</taxon>
        <taxon>Nematoda</taxon>
        <taxon>Chromadorea</taxon>
        <taxon>Rhabditida</taxon>
        <taxon>Spirurina</taxon>
        <taxon>Spiruromorpha</taxon>
        <taxon>Filarioidea</taxon>
        <taxon>Onchocercidae</taxon>
        <taxon>Brugia</taxon>
    </lineage>
</organism>
<evidence type="ECO:0000313" key="1">
    <source>
        <dbReference type="EMBL" id="VDO43203.1"/>
    </source>
</evidence>
<reference evidence="1 2" key="2">
    <citation type="submission" date="2018-11" db="EMBL/GenBank/DDBJ databases">
        <authorList>
            <consortium name="Pathogen Informatics"/>
        </authorList>
    </citation>
    <scope>NUCLEOTIDE SEQUENCE [LARGE SCALE GENOMIC DNA]</scope>
</reference>
<evidence type="ECO:0000313" key="2">
    <source>
        <dbReference type="Proteomes" id="UP000280834"/>
    </source>
</evidence>